<dbReference type="Gene3D" id="1.10.418.90">
    <property type="entry name" value="Protein of unknown function DUF1823"/>
    <property type="match status" value="1"/>
</dbReference>
<dbReference type="SUPFAM" id="SSF50729">
    <property type="entry name" value="PH domain-like"/>
    <property type="match status" value="1"/>
</dbReference>
<evidence type="ECO:0000313" key="3">
    <source>
        <dbReference type="EMBL" id="KOO44196.1"/>
    </source>
</evidence>
<feature type="compositionally biased region" description="Low complexity" evidence="1">
    <location>
        <begin position="16"/>
        <end position="26"/>
    </location>
</feature>
<dbReference type="InterPro" id="IPR001849">
    <property type="entry name" value="PH_domain"/>
</dbReference>
<evidence type="ECO:0000259" key="2">
    <source>
        <dbReference type="PROSITE" id="PS50003"/>
    </source>
</evidence>
<feature type="region of interest" description="Disordered" evidence="1">
    <location>
        <begin position="1"/>
        <end position="39"/>
    </location>
</feature>
<organism evidence="3 4">
    <name type="scientific">Chrysochromulina tobinii</name>
    <dbReference type="NCBI Taxonomy" id="1460289"/>
    <lineage>
        <taxon>Eukaryota</taxon>
        <taxon>Haptista</taxon>
        <taxon>Haptophyta</taxon>
        <taxon>Prymnesiophyceae</taxon>
        <taxon>Prymnesiales</taxon>
        <taxon>Chrysochromulinaceae</taxon>
        <taxon>Chrysochromulina</taxon>
    </lineage>
</organism>
<dbReference type="OrthoDB" id="4311at2759"/>
<sequence>MVLNRTGPLGGDGGRAAESGSSESDSQGNVRERKTSTEGKADGTFAFAVKTFMGGRADGSRAFPHKHGDNNILRALGERVTKKNIQHLLRDAQLRKFDDDVERMENCEKTLNNNLLTQADGEKLKFGRLDTAWDHRLQYAAKMYKRGQIATWNWRKGHYVLCEGILHEFTDSSLIAPLLGAWPVLGATLRQSVVSKTIFDRGMEDKPFKYCFELTVHEFFVSDSILATIEFACDSAEELSRWMMAIESASLAVSKDFKQTHDREAQTGVASPLPCAPEKCETACDKDAPPRMARVPKAITSQPLARSPDAAPAIERVAGPRTASLPPPDDLADEVMLRIVMQEMTDTEVNALAWKYLGYHFQEATGTWDTSAVFPNWRQKFPQPPDLVGVTRKYEREIDEPVLRAVQSLQQSVAKEHKNNLRAFLKPLGWNGYKMDGLTPNMTRRAQVANWLLYYREALHGVPVEELRRRREVRAAEEAARKAAGEVMAPTGTAAQSVI</sequence>
<gene>
    <name evidence="3" type="ORF">Ctob_010271</name>
</gene>
<comment type="caution">
    <text evidence="3">The sequence shown here is derived from an EMBL/GenBank/DDBJ whole genome shotgun (WGS) entry which is preliminary data.</text>
</comment>
<reference evidence="4" key="1">
    <citation type="journal article" date="2015" name="PLoS Genet.">
        <title>Genome Sequence and Transcriptome Analyses of Chrysochromulina tobin: Metabolic Tools for Enhanced Algal Fitness in the Prominent Order Prymnesiales (Haptophyceae).</title>
        <authorList>
            <person name="Hovde B.T."/>
            <person name="Deodato C.R."/>
            <person name="Hunsperger H.M."/>
            <person name="Ryken S.A."/>
            <person name="Yost W."/>
            <person name="Jha R.K."/>
            <person name="Patterson J."/>
            <person name="Monnat R.J. Jr."/>
            <person name="Barlow S.B."/>
            <person name="Starkenburg S.R."/>
            <person name="Cattolico R.A."/>
        </authorList>
    </citation>
    <scope>NUCLEOTIDE SEQUENCE</scope>
    <source>
        <strain evidence="4">CCMP291</strain>
    </source>
</reference>
<feature type="compositionally biased region" description="Basic and acidic residues" evidence="1">
    <location>
        <begin position="30"/>
        <end position="39"/>
    </location>
</feature>
<evidence type="ECO:0000256" key="1">
    <source>
        <dbReference type="SAM" id="MobiDB-lite"/>
    </source>
</evidence>
<proteinExistence type="predicted"/>
<dbReference type="Proteomes" id="UP000037460">
    <property type="component" value="Unassembled WGS sequence"/>
</dbReference>
<dbReference type="Gene3D" id="2.30.29.30">
    <property type="entry name" value="Pleckstrin-homology domain (PH domain)/Phosphotyrosine-binding domain (PTB)"/>
    <property type="match status" value="1"/>
</dbReference>
<dbReference type="PROSITE" id="PS50003">
    <property type="entry name" value="PH_DOMAIN"/>
    <property type="match status" value="1"/>
</dbReference>
<keyword evidence="4" id="KW-1185">Reference proteome</keyword>
<dbReference type="Pfam" id="PF00169">
    <property type="entry name" value="PH"/>
    <property type="match status" value="1"/>
</dbReference>
<feature type="domain" description="PH" evidence="2">
    <location>
        <begin position="142"/>
        <end position="251"/>
    </location>
</feature>
<dbReference type="InterPro" id="IPR014952">
    <property type="entry name" value="DUF1823"/>
</dbReference>
<dbReference type="EMBL" id="JWZX01000563">
    <property type="protein sequence ID" value="KOO44196.1"/>
    <property type="molecule type" value="Genomic_DNA"/>
</dbReference>
<dbReference type="SMART" id="SM00233">
    <property type="entry name" value="PH"/>
    <property type="match status" value="1"/>
</dbReference>
<dbReference type="InterPro" id="IPR011993">
    <property type="entry name" value="PH-like_dom_sf"/>
</dbReference>
<name>A0A0M0KZE7_9EUKA</name>
<evidence type="ECO:0000313" key="4">
    <source>
        <dbReference type="Proteomes" id="UP000037460"/>
    </source>
</evidence>
<accession>A0A0M0KZE7</accession>
<dbReference type="AlphaFoldDB" id="A0A0M0KZE7"/>
<protein>
    <recommendedName>
        <fullName evidence="2">PH domain-containing protein</fullName>
    </recommendedName>
</protein>
<dbReference type="Pfam" id="PF08853">
    <property type="entry name" value="DUF1823"/>
    <property type="match status" value="1"/>
</dbReference>